<dbReference type="SMART" id="SM00382">
    <property type="entry name" value="AAA"/>
    <property type="match status" value="1"/>
</dbReference>
<dbReference type="InterPro" id="IPR003593">
    <property type="entry name" value="AAA+_ATPase"/>
</dbReference>
<evidence type="ECO:0000313" key="6">
    <source>
        <dbReference type="EMBL" id="MBS7527770.1"/>
    </source>
</evidence>
<keyword evidence="1" id="KW-0813">Transport</keyword>
<keyword evidence="4" id="KW-1278">Translocase</keyword>
<dbReference type="InterPro" id="IPR003439">
    <property type="entry name" value="ABC_transporter-like_ATP-bd"/>
</dbReference>
<protein>
    <submittedName>
        <fullName evidence="6">ABC transporter ATP-binding protein</fullName>
    </submittedName>
</protein>
<dbReference type="InterPro" id="IPR027417">
    <property type="entry name" value="P-loop_NTPase"/>
</dbReference>
<dbReference type="GO" id="GO:0005524">
    <property type="term" value="F:ATP binding"/>
    <property type="evidence" value="ECO:0007669"/>
    <property type="project" value="UniProtKB-KW"/>
</dbReference>
<keyword evidence="7" id="KW-1185">Reference proteome</keyword>
<organism evidence="6 7">
    <name type="scientific">Fusibacter paucivorans</name>
    <dbReference type="NCBI Taxonomy" id="76009"/>
    <lineage>
        <taxon>Bacteria</taxon>
        <taxon>Bacillati</taxon>
        <taxon>Bacillota</taxon>
        <taxon>Clostridia</taxon>
        <taxon>Eubacteriales</taxon>
        <taxon>Eubacteriales Family XII. Incertae Sedis</taxon>
        <taxon>Fusibacter</taxon>
    </lineage>
</organism>
<evidence type="ECO:0000313" key="7">
    <source>
        <dbReference type="Proteomes" id="UP000746471"/>
    </source>
</evidence>
<dbReference type="Pfam" id="PF00005">
    <property type="entry name" value="ABC_tran"/>
    <property type="match status" value="1"/>
</dbReference>
<comment type="caution">
    <text evidence="6">The sequence shown here is derived from an EMBL/GenBank/DDBJ whole genome shotgun (WGS) entry which is preliminary data.</text>
</comment>
<keyword evidence="2" id="KW-0547">Nucleotide-binding</keyword>
<evidence type="ECO:0000259" key="5">
    <source>
        <dbReference type="PROSITE" id="PS50893"/>
    </source>
</evidence>
<dbReference type="PANTHER" id="PTHR42794:SF1">
    <property type="entry name" value="HEMIN IMPORT ATP-BINDING PROTEIN HMUV"/>
    <property type="match status" value="1"/>
</dbReference>
<evidence type="ECO:0000256" key="1">
    <source>
        <dbReference type="ARBA" id="ARBA00022448"/>
    </source>
</evidence>
<evidence type="ECO:0000256" key="2">
    <source>
        <dbReference type="ARBA" id="ARBA00022741"/>
    </source>
</evidence>
<dbReference type="EMBL" id="JAHBCL010000025">
    <property type="protein sequence ID" value="MBS7527770.1"/>
    <property type="molecule type" value="Genomic_DNA"/>
</dbReference>
<accession>A0ABS5PRH9</accession>
<evidence type="ECO:0000256" key="4">
    <source>
        <dbReference type="ARBA" id="ARBA00022967"/>
    </source>
</evidence>
<dbReference type="InterPro" id="IPR017871">
    <property type="entry name" value="ABC_transporter-like_CS"/>
</dbReference>
<dbReference type="RefSeq" id="WP_213237630.1">
    <property type="nucleotide sequence ID" value="NZ_JAHBCL010000025.1"/>
</dbReference>
<sequence length="268" mass="30168">MFSIQNVSAGYNGVDVIHDINIDVRENENICILGPNGCGKSTLLKAMTGLIGYKGQILLDGVDIATMKRKEIAKNIAMMSQISSIYFSYSVYETVMLGRYNHMKKGFFKEPSQYDKEFVMHCMDIVGVSDIGEKQITELSGGQLQRVFLARTLAQDPRIILLDEPTNHLDLKHQTELMQYLQAWSKQDGHTVIGVMHDINLALQLSDRAVFMSDGKLISDGSMAQTVNGDLMQRVYGMDVVGYMQDSYQMWTEIASDKAKKPRIHRVV</sequence>
<proteinExistence type="predicted"/>
<dbReference type="PANTHER" id="PTHR42794">
    <property type="entry name" value="HEMIN IMPORT ATP-BINDING PROTEIN HMUV"/>
    <property type="match status" value="1"/>
</dbReference>
<dbReference type="CDD" id="cd03214">
    <property type="entry name" value="ABC_Iron-Siderophores_B12_Hemin"/>
    <property type="match status" value="1"/>
</dbReference>
<dbReference type="Proteomes" id="UP000746471">
    <property type="component" value="Unassembled WGS sequence"/>
</dbReference>
<dbReference type="PROSITE" id="PS50893">
    <property type="entry name" value="ABC_TRANSPORTER_2"/>
    <property type="match status" value="1"/>
</dbReference>
<dbReference type="Gene3D" id="3.40.50.300">
    <property type="entry name" value="P-loop containing nucleotide triphosphate hydrolases"/>
    <property type="match status" value="1"/>
</dbReference>
<reference evidence="6 7" key="1">
    <citation type="submission" date="2021-05" db="EMBL/GenBank/DDBJ databases">
        <title>Fusibacter ferrireducens sp. nov., an anaerobic, sulfur- and Fe-reducing bacterium isolated from the mangrove sediment.</title>
        <authorList>
            <person name="Qiu D."/>
        </authorList>
    </citation>
    <scope>NUCLEOTIDE SEQUENCE [LARGE SCALE GENOMIC DNA]</scope>
    <source>
        <strain evidence="6 7">DSM 12116</strain>
    </source>
</reference>
<dbReference type="SUPFAM" id="SSF52540">
    <property type="entry name" value="P-loop containing nucleoside triphosphate hydrolases"/>
    <property type="match status" value="1"/>
</dbReference>
<gene>
    <name evidence="6" type="ORF">KHM83_13885</name>
</gene>
<name>A0ABS5PRH9_9FIRM</name>
<feature type="domain" description="ABC transporter" evidence="5">
    <location>
        <begin position="2"/>
        <end position="239"/>
    </location>
</feature>
<dbReference type="PROSITE" id="PS00211">
    <property type="entry name" value="ABC_TRANSPORTER_1"/>
    <property type="match status" value="1"/>
</dbReference>
<evidence type="ECO:0000256" key="3">
    <source>
        <dbReference type="ARBA" id="ARBA00022840"/>
    </source>
</evidence>
<keyword evidence="3 6" id="KW-0067">ATP-binding</keyword>